<comment type="subcellular location">
    <subcellularLocation>
        <location evidence="1">Secreted</location>
    </subcellularLocation>
</comment>
<dbReference type="GO" id="GO:0005576">
    <property type="term" value="C:extracellular region"/>
    <property type="evidence" value="ECO:0007669"/>
    <property type="project" value="UniProtKB-SubCell"/>
</dbReference>
<dbReference type="VEuPathDB" id="VectorBase:CQUJHB007932"/>
<dbReference type="KEGG" id="cqu:CpipJ_CPIJ005457"/>
<dbReference type="SMART" id="SM00020">
    <property type="entry name" value="Tryp_SPc"/>
    <property type="match status" value="1"/>
</dbReference>
<name>B0WFE2_CULQU</name>
<dbReference type="FunFam" id="2.40.10.10:FF:000028">
    <property type="entry name" value="Serine protease easter"/>
    <property type="match status" value="1"/>
</dbReference>
<dbReference type="PANTHER" id="PTHR24260:SF147">
    <property type="entry name" value="EG:BACR7A4.3 PROTEIN-RELATED"/>
    <property type="match status" value="1"/>
</dbReference>
<evidence type="ECO:0000256" key="5">
    <source>
        <dbReference type="ARBA" id="ARBA00022859"/>
    </source>
</evidence>
<gene>
    <name evidence="13" type="primary">6037525</name>
    <name evidence="12" type="ORF">CpipJ_CPIJ005457</name>
</gene>
<keyword evidence="14" id="KW-1185">Reference proteome</keyword>
<feature type="domain" description="Peptidase S1" evidence="11">
    <location>
        <begin position="41"/>
        <end position="293"/>
    </location>
</feature>
<feature type="domain" description="Peptidase S1" evidence="11">
    <location>
        <begin position="333"/>
        <end position="549"/>
    </location>
</feature>
<keyword evidence="2" id="KW-0964">Secreted</keyword>
<dbReference type="EnsemblMetazoa" id="CPIJ005457-RA">
    <property type="protein sequence ID" value="CPIJ005457-PA"/>
    <property type="gene ID" value="CPIJ005457"/>
</dbReference>
<dbReference type="Pfam" id="PF00089">
    <property type="entry name" value="Trypsin"/>
    <property type="match status" value="2"/>
</dbReference>
<dbReference type="GO" id="GO:0006508">
    <property type="term" value="P:proteolysis"/>
    <property type="evidence" value="ECO:0007669"/>
    <property type="project" value="UniProtKB-KW"/>
</dbReference>
<evidence type="ECO:0000256" key="8">
    <source>
        <dbReference type="ARBA" id="ARBA00024195"/>
    </source>
</evidence>
<reference evidence="12" key="1">
    <citation type="submission" date="2007-03" db="EMBL/GenBank/DDBJ databases">
        <title>Annotation of Culex pipiens quinquefasciatus.</title>
        <authorList>
            <consortium name="The Broad Institute Genome Sequencing Platform"/>
            <person name="Atkinson P.W."/>
            <person name="Hemingway J."/>
            <person name="Christensen B.M."/>
            <person name="Higgs S."/>
            <person name="Kodira C."/>
            <person name="Hannick L."/>
            <person name="Megy K."/>
            <person name="O'Leary S."/>
            <person name="Pearson M."/>
            <person name="Haas B.J."/>
            <person name="Mauceli E."/>
            <person name="Wortman J.R."/>
            <person name="Lee N.H."/>
            <person name="Guigo R."/>
            <person name="Stanke M."/>
            <person name="Alvarado L."/>
            <person name="Amedeo P."/>
            <person name="Antoine C.H."/>
            <person name="Arensburger P."/>
            <person name="Bidwell S.L."/>
            <person name="Crawford M."/>
            <person name="Camaro F."/>
            <person name="Devon K."/>
            <person name="Engels R."/>
            <person name="Hammond M."/>
            <person name="Howarth C."/>
            <person name="Koehrsen M."/>
            <person name="Lawson D."/>
            <person name="Montgomery P."/>
            <person name="Nene V."/>
            <person name="Nusbaum C."/>
            <person name="Puiu D."/>
            <person name="Romero-Severson J."/>
            <person name="Severson D.W."/>
            <person name="Shumway M."/>
            <person name="Sisk P."/>
            <person name="Stolte C."/>
            <person name="Zeng Q."/>
            <person name="Eisenstadt E."/>
            <person name="Fraser-Liggett C."/>
            <person name="Strausberg R."/>
            <person name="Galagan J."/>
            <person name="Birren B."/>
            <person name="Collins F.H."/>
        </authorList>
    </citation>
    <scope>NUCLEOTIDE SEQUENCE [LARGE SCALE GENOMIC DNA]</scope>
    <source>
        <strain evidence="12">JHB</strain>
    </source>
</reference>
<sequence>MYLFLLLFLGISSALLEDKEPIMFPNERTTLDDCHLRYFKLESGEVGPPHGTAARFREFAHMAAIGWTDLANESIEWQCGGSLIWDNFVLTAAHCAVDSRNRAPDVVRLGDLDLFTAVDDAHAQQFGIVAIVRHPEHRFAARYHDIALLKLDRNVRFTLTVSPACLWADEEVRFPTLTATGWGNTGFAMKRTPNLLKVTLKPIDNKQCSEVYTSGDRKLRSGLQEQHICAVDEKMDTCEGDSGGPLQVKLLHNSRMSPFLVGVTSFGITCGASHPGVYTRVSFYHDWIVTTMRSQGAVGLEENYNATLCALRFAEYREFDEAVVIRQKDHEAEIDGTKMRILEVPTPEQMVQIGWTRNRTNHFLCSGSILNEEVILTTASCLGDDPPQVVSHHHTPYLYRVGTALKHPAYNATTKNNDIALIQLRDGLSWSSVLFPACLWTNSTHTPIVMKMLFLDQSDALKLFTVHPMYNSDCQRTHPYRMPSSQLCVRDPGRNTTCVSTTDQAVWLDPEGVPFLVGLTPHAGECVQWRYSVLTRISSHLERIGGYLF</sequence>
<keyword evidence="6" id="KW-1015">Disulfide bond</keyword>
<reference evidence="13" key="2">
    <citation type="submission" date="2020-05" db="UniProtKB">
        <authorList>
            <consortium name="EnsemblMetazoa"/>
        </authorList>
    </citation>
    <scope>IDENTIFICATION</scope>
    <source>
        <strain evidence="13">JHB</strain>
    </source>
</reference>
<keyword evidence="9" id="KW-0378">Hydrolase</keyword>
<accession>B0WFE2</accession>
<protein>
    <submittedName>
        <fullName evidence="12">Neurotrypsin</fullName>
    </submittedName>
</protein>
<dbReference type="InterPro" id="IPR033116">
    <property type="entry name" value="TRYPSIN_SER"/>
</dbReference>
<proteinExistence type="inferred from homology"/>
<dbReference type="InParanoid" id="B0WFE2"/>
<dbReference type="PRINTS" id="PR00722">
    <property type="entry name" value="CHYMOTRYPSIN"/>
</dbReference>
<evidence type="ECO:0000256" key="1">
    <source>
        <dbReference type="ARBA" id="ARBA00004613"/>
    </source>
</evidence>
<feature type="signal peptide" evidence="10">
    <location>
        <begin position="1"/>
        <end position="16"/>
    </location>
</feature>
<feature type="chain" id="PRO_5011407961" evidence="10">
    <location>
        <begin position="17"/>
        <end position="549"/>
    </location>
</feature>
<keyword evidence="9" id="KW-0720">Serine protease</keyword>
<dbReference type="STRING" id="7176.B0WFE2"/>
<dbReference type="GO" id="GO:0045087">
    <property type="term" value="P:innate immune response"/>
    <property type="evidence" value="ECO:0007669"/>
    <property type="project" value="UniProtKB-KW"/>
</dbReference>
<dbReference type="CDD" id="cd00190">
    <property type="entry name" value="Tryp_SPc"/>
    <property type="match status" value="1"/>
</dbReference>
<evidence type="ECO:0000256" key="10">
    <source>
        <dbReference type="SAM" id="SignalP"/>
    </source>
</evidence>
<dbReference type="MEROPS" id="S01.200"/>
<dbReference type="InterPro" id="IPR051333">
    <property type="entry name" value="CLIP_Serine_Protease"/>
</dbReference>
<evidence type="ECO:0000313" key="13">
    <source>
        <dbReference type="EnsemblMetazoa" id="CPIJ005457-PA"/>
    </source>
</evidence>
<dbReference type="InterPro" id="IPR001254">
    <property type="entry name" value="Trypsin_dom"/>
</dbReference>
<dbReference type="SUPFAM" id="SSF50494">
    <property type="entry name" value="Trypsin-like serine proteases"/>
    <property type="match status" value="2"/>
</dbReference>
<dbReference type="InterPro" id="IPR043504">
    <property type="entry name" value="Peptidase_S1_PA_chymotrypsin"/>
</dbReference>
<dbReference type="VEuPathDB" id="VectorBase:CPIJ005457"/>
<dbReference type="InterPro" id="IPR001314">
    <property type="entry name" value="Peptidase_S1A"/>
</dbReference>
<evidence type="ECO:0000313" key="12">
    <source>
        <dbReference type="EMBL" id="EDS26178.1"/>
    </source>
</evidence>
<dbReference type="PROSITE" id="PS50240">
    <property type="entry name" value="TRYPSIN_DOM"/>
    <property type="match status" value="2"/>
</dbReference>
<comment type="similarity">
    <text evidence="8">Belongs to the peptidase S1 family. CLIP subfamily.</text>
</comment>
<keyword evidence="9" id="KW-0645">Protease</keyword>
<keyword evidence="3" id="KW-0399">Innate immunity</keyword>
<evidence type="ECO:0000256" key="3">
    <source>
        <dbReference type="ARBA" id="ARBA00022588"/>
    </source>
</evidence>
<dbReference type="OrthoDB" id="7727055at2759"/>
<dbReference type="Proteomes" id="UP000002320">
    <property type="component" value="Unassembled WGS sequence"/>
</dbReference>
<dbReference type="EMBL" id="DS231917">
    <property type="protein sequence ID" value="EDS26178.1"/>
    <property type="molecule type" value="Genomic_DNA"/>
</dbReference>
<dbReference type="PANTHER" id="PTHR24260">
    <property type="match status" value="1"/>
</dbReference>
<dbReference type="PROSITE" id="PS00134">
    <property type="entry name" value="TRYPSIN_HIS"/>
    <property type="match status" value="1"/>
</dbReference>
<dbReference type="Gene3D" id="2.40.10.10">
    <property type="entry name" value="Trypsin-like serine proteases"/>
    <property type="match status" value="2"/>
</dbReference>
<dbReference type="eggNOG" id="KOG3627">
    <property type="taxonomic scope" value="Eukaryota"/>
</dbReference>
<evidence type="ECO:0000256" key="9">
    <source>
        <dbReference type="RuleBase" id="RU363034"/>
    </source>
</evidence>
<evidence type="ECO:0000256" key="4">
    <source>
        <dbReference type="ARBA" id="ARBA00022729"/>
    </source>
</evidence>
<dbReference type="HOGENOM" id="CLU_006842_22_1_1"/>
<keyword evidence="7" id="KW-0325">Glycoprotein</keyword>
<keyword evidence="5" id="KW-0391">Immunity</keyword>
<dbReference type="GO" id="GO:0004252">
    <property type="term" value="F:serine-type endopeptidase activity"/>
    <property type="evidence" value="ECO:0007669"/>
    <property type="project" value="InterPro"/>
</dbReference>
<dbReference type="InterPro" id="IPR009003">
    <property type="entry name" value="Peptidase_S1_PA"/>
</dbReference>
<dbReference type="InterPro" id="IPR018114">
    <property type="entry name" value="TRYPSIN_HIS"/>
</dbReference>
<dbReference type="PROSITE" id="PS00135">
    <property type="entry name" value="TRYPSIN_SER"/>
    <property type="match status" value="1"/>
</dbReference>
<keyword evidence="4 10" id="KW-0732">Signal</keyword>
<evidence type="ECO:0000256" key="6">
    <source>
        <dbReference type="ARBA" id="ARBA00023157"/>
    </source>
</evidence>
<organism>
    <name type="scientific">Culex quinquefasciatus</name>
    <name type="common">Southern house mosquito</name>
    <name type="synonym">Culex pungens</name>
    <dbReference type="NCBI Taxonomy" id="7176"/>
    <lineage>
        <taxon>Eukaryota</taxon>
        <taxon>Metazoa</taxon>
        <taxon>Ecdysozoa</taxon>
        <taxon>Arthropoda</taxon>
        <taxon>Hexapoda</taxon>
        <taxon>Insecta</taxon>
        <taxon>Pterygota</taxon>
        <taxon>Neoptera</taxon>
        <taxon>Endopterygota</taxon>
        <taxon>Diptera</taxon>
        <taxon>Nematocera</taxon>
        <taxon>Culicoidea</taxon>
        <taxon>Culicidae</taxon>
        <taxon>Culicinae</taxon>
        <taxon>Culicini</taxon>
        <taxon>Culex</taxon>
        <taxon>Culex</taxon>
    </lineage>
</organism>
<dbReference type="OMA" id="CGIEEHQ"/>
<evidence type="ECO:0000256" key="2">
    <source>
        <dbReference type="ARBA" id="ARBA00022525"/>
    </source>
</evidence>
<evidence type="ECO:0000313" key="14">
    <source>
        <dbReference type="Proteomes" id="UP000002320"/>
    </source>
</evidence>
<dbReference type="AlphaFoldDB" id="B0WFE2"/>
<evidence type="ECO:0000259" key="11">
    <source>
        <dbReference type="PROSITE" id="PS50240"/>
    </source>
</evidence>
<evidence type="ECO:0000256" key="7">
    <source>
        <dbReference type="ARBA" id="ARBA00023180"/>
    </source>
</evidence>